<dbReference type="AlphaFoldDB" id="A0A6G9YC48"/>
<dbReference type="KEGG" id="nah:F5544_14235"/>
<dbReference type="Proteomes" id="UP000503540">
    <property type="component" value="Chromosome"/>
</dbReference>
<keyword evidence="3" id="KW-1185">Reference proteome</keyword>
<dbReference type="PANTHER" id="PTHR12697:SF5">
    <property type="entry name" value="DEOXYHYPUSINE HYDROXYLASE"/>
    <property type="match status" value="1"/>
</dbReference>
<accession>A0A6G9YC48</accession>
<evidence type="ECO:0008006" key="4">
    <source>
        <dbReference type="Google" id="ProtNLM"/>
    </source>
</evidence>
<sequence>MDGGGSPLDSALVSGDPDQQVDALIELIKRGDGAAVAKVLPLVDSGDVAVRSEAVRAIGYLGIAQAPVVGPVLLRMLSDSDEMVRNEAAEALGIVRYQPAGDALAALLGAEPSWMVRASIAEALGSYPGQATAGLVQRVRDVEEFGEVRRYAIGSLARTGDLARVEMSALVAEFGYEPEIGPQLRIAAYRLGDQTQLDEIAGDAGRLDEDESARLLNDIEDLLRSPQPPTLQEDSPRIKTIVDVIAMRWPLYSRQAGAIRDKLPK</sequence>
<dbReference type="InterPro" id="IPR016024">
    <property type="entry name" value="ARM-type_fold"/>
</dbReference>
<gene>
    <name evidence="2" type="ORF">F5544_14235</name>
</gene>
<dbReference type="GO" id="GO:0016491">
    <property type="term" value="F:oxidoreductase activity"/>
    <property type="evidence" value="ECO:0007669"/>
    <property type="project" value="TreeGrafter"/>
</dbReference>
<reference evidence="2 3" key="1">
    <citation type="journal article" date="2019" name="ACS Chem. Biol.">
        <title>Identification and Mobilization of a Cryptic Antibiotic Biosynthesis Gene Locus from a Human-Pathogenic Nocardia Isolate.</title>
        <authorList>
            <person name="Herisse M."/>
            <person name="Ishida K."/>
            <person name="Porter J.L."/>
            <person name="Howden B."/>
            <person name="Hertweck C."/>
            <person name="Stinear T.P."/>
            <person name="Pidot S.J."/>
        </authorList>
    </citation>
    <scope>NUCLEOTIDE SEQUENCE [LARGE SCALE GENOMIC DNA]</scope>
    <source>
        <strain evidence="2 3">AUSMDU00012717</strain>
    </source>
</reference>
<dbReference type="Gene3D" id="1.25.10.10">
    <property type="entry name" value="Leucine-rich Repeat Variant"/>
    <property type="match status" value="1"/>
</dbReference>
<proteinExistence type="predicted"/>
<dbReference type="SMART" id="SM00567">
    <property type="entry name" value="EZ_HEAT"/>
    <property type="match status" value="3"/>
</dbReference>
<dbReference type="SUPFAM" id="SSF48371">
    <property type="entry name" value="ARM repeat"/>
    <property type="match status" value="1"/>
</dbReference>
<dbReference type="RefSeq" id="WP_167473669.1">
    <property type="nucleotide sequence ID" value="NZ_CP046172.1"/>
</dbReference>
<dbReference type="PROSITE" id="PS50077">
    <property type="entry name" value="HEAT_REPEAT"/>
    <property type="match status" value="1"/>
</dbReference>
<comment type="function">
    <text evidence="1">Catalyzes the hydroxylation of the N(6)-(4-aminobutyl)-L-lysine intermediate produced by deoxyhypusine synthase/DHPS on a critical lysine of the eukaryotic translation initiation factor 5A/eIF-5A. This is the second step of the post-translational modification of that lysine into an unusual amino acid residue named hypusine. Hypusination is unique to mature eIF-5A factor and is essential for its function.</text>
</comment>
<evidence type="ECO:0000313" key="2">
    <source>
        <dbReference type="EMBL" id="QIS10734.1"/>
    </source>
</evidence>
<evidence type="ECO:0000313" key="3">
    <source>
        <dbReference type="Proteomes" id="UP000503540"/>
    </source>
</evidence>
<name>A0A6G9YC48_9NOCA</name>
<protein>
    <recommendedName>
        <fullName evidence="4">HEAT repeat domain-containing protein</fullName>
    </recommendedName>
</protein>
<dbReference type="PANTHER" id="PTHR12697">
    <property type="entry name" value="PBS LYASE HEAT-LIKE PROTEIN"/>
    <property type="match status" value="1"/>
</dbReference>
<dbReference type="InterPro" id="IPR011989">
    <property type="entry name" value="ARM-like"/>
</dbReference>
<dbReference type="Pfam" id="PF13646">
    <property type="entry name" value="HEAT_2"/>
    <property type="match status" value="1"/>
</dbReference>
<dbReference type="InterPro" id="IPR021133">
    <property type="entry name" value="HEAT_type_2"/>
</dbReference>
<evidence type="ECO:0000256" key="1">
    <source>
        <dbReference type="ARBA" id="ARBA00045876"/>
    </source>
</evidence>
<organism evidence="2 3">
    <name type="scientific">Nocardia arthritidis</name>
    <dbReference type="NCBI Taxonomy" id="228602"/>
    <lineage>
        <taxon>Bacteria</taxon>
        <taxon>Bacillati</taxon>
        <taxon>Actinomycetota</taxon>
        <taxon>Actinomycetes</taxon>
        <taxon>Mycobacteriales</taxon>
        <taxon>Nocardiaceae</taxon>
        <taxon>Nocardia</taxon>
    </lineage>
</organism>
<dbReference type="InterPro" id="IPR004155">
    <property type="entry name" value="PBS_lyase_HEAT"/>
</dbReference>
<dbReference type="EMBL" id="CP046172">
    <property type="protein sequence ID" value="QIS10734.1"/>
    <property type="molecule type" value="Genomic_DNA"/>
</dbReference>